<dbReference type="GO" id="GO:0030246">
    <property type="term" value="F:carbohydrate binding"/>
    <property type="evidence" value="ECO:0007669"/>
    <property type="project" value="InterPro"/>
</dbReference>
<dbReference type="AlphaFoldDB" id="A0A6A1W7A2"/>
<dbReference type="OrthoDB" id="1915244at2759"/>
<accession>A0A6A1W7A2</accession>
<protein>
    <recommendedName>
        <fullName evidence="3">Protein NDH-DEPENDENT CYCLIC ELECTRON FLOW 5</fullName>
    </recommendedName>
</protein>
<evidence type="ECO:0000313" key="1">
    <source>
        <dbReference type="EMBL" id="KAB1221159.1"/>
    </source>
</evidence>
<organism evidence="1 2">
    <name type="scientific">Morella rubra</name>
    <name type="common">Chinese bayberry</name>
    <dbReference type="NCBI Taxonomy" id="262757"/>
    <lineage>
        <taxon>Eukaryota</taxon>
        <taxon>Viridiplantae</taxon>
        <taxon>Streptophyta</taxon>
        <taxon>Embryophyta</taxon>
        <taxon>Tracheophyta</taxon>
        <taxon>Spermatophyta</taxon>
        <taxon>Magnoliopsida</taxon>
        <taxon>eudicotyledons</taxon>
        <taxon>Gunneridae</taxon>
        <taxon>Pentapetalae</taxon>
        <taxon>rosids</taxon>
        <taxon>fabids</taxon>
        <taxon>Fagales</taxon>
        <taxon>Myricaceae</taxon>
        <taxon>Morella</taxon>
    </lineage>
</organism>
<dbReference type="Proteomes" id="UP000516437">
    <property type="component" value="Chromosome 2"/>
</dbReference>
<dbReference type="PANTHER" id="PTHR11122">
    <property type="entry name" value="APOSPORY-ASSOCIATED PROTEIN C-RELATED"/>
    <property type="match status" value="1"/>
</dbReference>
<dbReference type="GO" id="GO:0005975">
    <property type="term" value="P:carbohydrate metabolic process"/>
    <property type="evidence" value="ECO:0007669"/>
    <property type="project" value="InterPro"/>
</dbReference>
<name>A0A6A1W7A2_9ROSI</name>
<keyword evidence="2" id="KW-1185">Reference proteome</keyword>
<dbReference type="InterPro" id="IPR014718">
    <property type="entry name" value="GH-type_carb-bd"/>
</dbReference>
<dbReference type="EMBL" id="RXIC02000020">
    <property type="protein sequence ID" value="KAB1221159.1"/>
    <property type="molecule type" value="Genomic_DNA"/>
</dbReference>
<comment type="caution">
    <text evidence="1">The sequence shown here is derived from an EMBL/GenBank/DDBJ whole genome shotgun (WGS) entry which is preliminary data.</text>
</comment>
<dbReference type="PANTHER" id="PTHR11122:SF15">
    <property type="entry name" value="PROTEIN NDH-DEPENDENT CYCLIC ELECTRON FLOW 5"/>
    <property type="match status" value="1"/>
</dbReference>
<evidence type="ECO:0008006" key="3">
    <source>
        <dbReference type="Google" id="ProtNLM"/>
    </source>
</evidence>
<dbReference type="InterPro" id="IPR011013">
    <property type="entry name" value="Gal_mutarotase_sf_dom"/>
</dbReference>
<sequence length="700" mass="76720">MASLLPFSVPKLNVIRACSSLPATTLSIPETLDEKFGRKGIKFLECDNVPIVELTVRNGSSMRLRIPDAQVTSYKPKVHWKDDGFEEVLYTIPAGGADSTKAKGGIGLVINALSEPGSKGSSVVPTSEWTIKDVDSDAIDALQVELSCSRGTLDITYVVSLYPLSMATAVMVKNNGRKAVTLTNAILSHFRLKKRSGAAIQGLRGCSYCSQPPLSSPFEILSPAEAMKAEPPGWFSFGSESEDKPGSWTLQDVPFTILKNRLSRVYAVPPQERLKAFYNTLPSKYETLDQGRELFFRIIRMGFEDIYLSSPGSLSEKYGKEHFICTGPASMLVPVIVKPGERWRGAQYRTSKRELPLPAVASIPYQPINVDYLEGEFSGHGVTFEGIGDSCVAKMGLENGSTATLMLPSGLITSYKAPMWHGGNVELLHTSVSEEENGGAVIQGGVSLALNCCGDDEVSWTPSNWALLNIRGNAQETIQVELINSNSNNMVEVKYIVTLQEDVLSSELVVTNSKSSLLQLTGSILSHLTVSTPDATYVVGLEGSNFFNISPVLSNFGIIPPESGQKNEFGFGQFWGQEALKELLPGWGARNEAAESIQRQREEEKEGEEDDDYKHLSKELCRLYTSAPRYFTVIDRGRRNSVVVGRDGFAELYMFSPGSSHEYYSSYSYVCVGQSAILQPIILGPEEEWRGGQHLHNPNL</sequence>
<proteinExistence type="predicted"/>
<evidence type="ECO:0000313" key="2">
    <source>
        <dbReference type="Proteomes" id="UP000516437"/>
    </source>
</evidence>
<reference evidence="1 2" key="1">
    <citation type="journal article" date="2019" name="Plant Biotechnol. J.">
        <title>The red bayberry genome and genetic basis of sex determination.</title>
        <authorList>
            <person name="Jia H.M."/>
            <person name="Jia H.J."/>
            <person name="Cai Q.L."/>
            <person name="Wang Y."/>
            <person name="Zhao H.B."/>
            <person name="Yang W.F."/>
            <person name="Wang G.Y."/>
            <person name="Li Y.H."/>
            <person name="Zhan D.L."/>
            <person name="Shen Y.T."/>
            <person name="Niu Q.F."/>
            <person name="Chang L."/>
            <person name="Qiu J."/>
            <person name="Zhao L."/>
            <person name="Xie H.B."/>
            <person name="Fu W.Y."/>
            <person name="Jin J."/>
            <person name="Li X.W."/>
            <person name="Jiao Y."/>
            <person name="Zhou C.C."/>
            <person name="Tu T."/>
            <person name="Chai C.Y."/>
            <person name="Gao J.L."/>
            <person name="Fan L.J."/>
            <person name="van de Weg E."/>
            <person name="Wang J.Y."/>
            <person name="Gao Z.S."/>
        </authorList>
    </citation>
    <scope>NUCLEOTIDE SEQUENCE [LARGE SCALE GENOMIC DNA]</scope>
    <source>
        <tissue evidence="1">Leaves</tissue>
    </source>
</reference>
<dbReference type="GO" id="GO:0047938">
    <property type="term" value="F:glucose-6-phosphate 1-epimerase activity"/>
    <property type="evidence" value="ECO:0007669"/>
    <property type="project" value="TreeGrafter"/>
</dbReference>
<dbReference type="SUPFAM" id="SSF74650">
    <property type="entry name" value="Galactose mutarotase-like"/>
    <property type="match status" value="2"/>
</dbReference>
<dbReference type="GO" id="GO:0005737">
    <property type="term" value="C:cytoplasm"/>
    <property type="evidence" value="ECO:0007669"/>
    <property type="project" value="TreeGrafter"/>
</dbReference>
<dbReference type="Gene3D" id="2.70.98.10">
    <property type="match status" value="2"/>
</dbReference>
<gene>
    <name evidence="1" type="ORF">CJ030_MR2G012842</name>
</gene>